<feature type="signal peptide" evidence="2">
    <location>
        <begin position="1"/>
        <end position="22"/>
    </location>
</feature>
<feature type="chain" id="PRO_5045400382" description="Secreted protein" evidence="2">
    <location>
        <begin position="23"/>
        <end position="275"/>
    </location>
</feature>
<keyword evidence="4" id="KW-1185">Reference proteome</keyword>
<dbReference type="Proteomes" id="UP000615593">
    <property type="component" value="Unassembled WGS sequence"/>
</dbReference>
<evidence type="ECO:0000313" key="4">
    <source>
        <dbReference type="Proteomes" id="UP000615593"/>
    </source>
</evidence>
<name>A0ABQ3C5Y9_9FLAO</name>
<evidence type="ECO:0000256" key="1">
    <source>
        <dbReference type="SAM" id="MobiDB-lite"/>
    </source>
</evidence>
<accession>A0ABQ3C5Y9</accession>
<comment type="caution">
    <text evidence="3">The sequence shown here is derived from an EMBL/GenBank/DDBJ whole genome shotgun (WGS) entry which is preliminary data.</text>
</comment>
<keyword evidence="2" id="KW-0732">Signal</keyword>
<evidence type="ECO:0008006" key="5">
    <source>
        <dbReference type="Google" id="ProtNLM"/>
    </source>
</evidence>
<proteinExistence type="predicted"/>
<reference evidence="4" key="1">
    <citation type="journal article" date="2019" name="Int. J. Syst. Evol. Microbiol.">
        <title>The Global Catalogue of Microorganisms (GCM) 10K type strain sequencing project: providing services to taxonomists for standard genome sequencing and annotation.</title>
        <authorList>
            <consortium name="The Broad Institute Genomics Platform"/>
            <consortium name="The Broad Institute Genome Sequencing Center for Infectious Disease"/>
            <person name="Wu L."/>
            <person name="Ma J."/>
        </authorList>
    </citation>
    <scope>NUCLEOTIDE SEQUENCE [LARGE SCALE GENOMIC DNA]</scope>
    <source>
        <strain evidence="4">KCTC 12708</strain>
    </source>
</reference>
<protein>
    <recommendedName>
        <fullName evidence="5">Secreted protein</fullName>
    </recommendedName>
</protein>
<feature type="region of interest" description="Disordered" evidence="1">
    <location>
        <begin position="162"/>
        <end position="181"/>
    </location>
</feature>
<dbReference type="EMBL" id="BMWY01000008">
    <property type="protein sequence ID" value="GGZ63135.1"/>
    <property type="molecule type" value="Genomic_DNA"/>
</dbReference>
<evidence type="ECO:0000256" key="2">
    <source>
        <dbReference type="SAM" id="SignalP"/>
    </source>
</evidence>
<sequence length="275" mass="31848">MKKISLLLIGLIAMVFSTQIKAQETQELEDLNYFKYVVIPIQFKFQKKDNEYLINSLVKHLLNEQGFETFMDVEDKPKDLKFNNCLALYVDLQSESESFFSLQTELNLIFRDCNNQIIFESEGQSKVKDFKESYHDALYKAFEIFEGSNFYYEYNGKNSYDSSKFEEGEQKSPIKKEPKKETKSFEETVKEKLIGTYSLFNEEYSISKIEAGYILTNTATAEKKAFINVTSNNSLLFNSDTINGTLVINDDGDLEVEYFNNASGKVEKATLYRVE</sequence>
<feature type="compositionally biased region" description="Basic and acidic residues" evidence="1">
    <location>
        <begin position="163"/>
        <end position="181"/>
    </location>
</feature>
<gene>
    <name evidence="3" type="ORF">GCM10008088_25770</name>
</gene>
<organism evidence="3 4">
    <name type="scientific">Mesonia mobilis</name>
    <dbReference type="NCBI Taxonomy" id="369791"/>
    <lineage>
        <taxon>Bacteria</taxon>
        <taxon>Pseudomonadati</taxon>
        <taxon>Bacteroidota</taxon>
        <taxon>Flavobacteriia</taxon>
        <taxon>Flavobacteriales</taxon>
        <taxon>Flavobacteriaceae</taxon>
        <taxon>Mesonia</taxon>
    </lineage>
</organism>
<dbReference type="RefSeq" id="WP_027885311.1">
    <property type="nucleotide sequence ID" value="NZ_JBHLTI010000013.1"/>
</dbReference>
<evidence type="ECO:0000313" key="3">
    <source>
        <dbReference type="EMBL" id="GGZ63135.1"/>
    </source>
</evidence>